<accession>A0A915DR35</accession>
<dbReference type="WBParaSite" id="jg22018">
    <property type="protein sequence ID" value="jg22018"/>
    <property type="gene ID" value="jg22018"/>
</dbReference>
<dbReference type="PANTHER" id="PTHR21519:SF1">
    <property type="entry name" value="PDZ DOMAIN-CONTAINING PROTEIN 8"/>
    <property type="match status" value="1"/>
</dbReference>
<reference evidence="2" key="1">
    <citation type="submission" date="2022-11" db="UniProtKB">
        <authorList>
            <consortium name="WormBaseParasite"/>
        </authorList>
    </citation>
    <scope>IDENTIFICATION</scope>
</reference>
<dbReference type="GO" id="GO:0005739">
    <property type="term" value="C:mitochondrion"/>
    <property type="evidence" value="ECO:0007669"/>
    <property type="project" value="GOC"/>
</dbReference>
<dbReference type="GO" id="GO:0044233">
    <property type="term" value="C:mitochondria-associated endoplasmic reticulum membrane contact site"/>
    <property type="evidence" value="ECO:0007669"/>
    <property type="project" value="InterPro"/>
</dbReference>
<dbReference type="GO" id="GO:1990456">
    <property type="term" value="P:mitochondrion-endoplasmic reticulum membrane tethering"/>
    <property type="evidence" value="ECO:0007669"/>
    <property type="project" value="InterPro"/>
</dbReference>
<name>A0A915DR35_9BILA</name>
<evidence type="ECO:0000313" key="1">
    <source>
        <dbReference type="Proteomes" id="UP000887574"/>
    </source>
</evidence>
<dbReference type="GO" id="GO:0051560">
    <property type="term" value="P:mitochondrial calcium ion homeostasis"/>
    <property type="evidence" value="ECO:0007669"/>
    <property type="project" value="InterPro"/>
</dbReference>
<dbReference type="Proteomes" id="UP000887574">
    <property type="component" value="Unplaced"/>
</dbReference>
<dbReference type="PANTHER" id="PTHR21519">
    <property type="entry name" value="PDZ DOMAIN-CONTAINING PROTEIN 8"/>
    <property type="match status" value="1"/>
</dbReference>
<sequence length="114" mass="13061">MLRELKFEPGNAYNSQVISETKAAGQKVFEHIGDNSLRKARINDQIDAIQSRIDYLANLRRTIVDNGDRDFESIDARREALALLMLHYCSGLSECMDKEDLEHKKIRTRSFSGT</sequence>
<dbReference type="AlphaFoldDB" id="A0A915DR35"/>
<proteinExistence type="predicted"/>
<evidence type="ECO:0000313" key="2">
    <source>
        <dbReference type="WBParaSite" id="jg22018"/>
    </source>
</evidence>
<protein>
    <submittedName>
        <fullName evidence="2">Uncharacterized protein</fullName>
    </submittedName>
</protein>
<keyword evidence="1" id="KW-1185">Reference proteome</keyword>
<dbReference type="InterPro" id="IPR039275">
    <property type="entry name" value="PDZD8"/>
</dbReference>
<organism evidence="1 2">
    <name type="scientific">Ditylenchus dipsaci</name>
    <dbReference type="NCBI Taxonomy" id="166011"/>
    <lineage>
        <taxon>Eukaryota</taxon>
        <taxon>Metazoa</taxon>
        <taxon>Ecdysozoa</taxon>
        <taxon>Nematoda</taxon>
        <taxon>Chromadorea</taxon>
        <taxon>Rhabditida</taxon>
        <taxon>Tylenchina</taxon>
        <taxon>Tylenchomorpha</taxon>
        <taxon>Sphaerularioidea</taxon>
        <taxon>Anguinidae</taxon>
        <taxon>Anguininae</taxon>
        <taxon>Ditylenchus</taxon>
    </lineage>
</organism>